<evidence type="ECO:0000313" key="1">
    <source>
        <dbReference type="EMBL" id="PFH57275.1"/>
    </source>
</evidence>
<reference evidence="1 2" key="1">
    <citation type="journal article" date="2015" name="BMC Genomics">
        <title>Gene expression during zombie ant biting behavior reflects the complexity underlying fungal parasitic behavioral manipulation.</title>
        <authorList>
            <person name="de Bekker C."/>
            <person name="Ohm R.A."/>
            <person name="Loreto R.G."/>
            <person name="Sebastian A."/>
            <person name="Albert I."/>
            <person name="Merrow M."/>
            <person name="Brachmann A."/>
            <person name="Hughes D.P."/>
        </authorList>
    </citation>
    <scope>NUCLEOTIDE SEQUENCE [LARGE SCALE GENOMIC DNA]</scope>
    <source>
        <strain evidence="1 2">SC16a</strain>
    </source>
</reference>
<dbReference type="AlphaFoldDB" id="A0A2A9P6Y7"/>
<gene>
    <name evidence="1" type="ORF">XA68_15284</name>
</gene>
<sequence>MQRHVSLGAQPAIGIRMVSKLEHRSEYLQLLSAVRRIVRKAWASPRCLAVSSSRLLASWRLFQPPQTLIAPFAIPILLRLSIILLHSLGPFMLCSSPHLGRLLCDVHFTATNNPDKILFLRRRRRLILPSPEAGLRGRNIATIP</sequence>
<proteinExistence type="predicted"/>
<protein>
    <submittedName>
        <fullName evidence="1">Uncharacterized protein</fullName>
    </submittedName>
</protein>
<comment type="caution">
    <text evidence="1">The sequence shown here is derived from an EMBL/GenBank/DDBJ whole genome shotgun (WGS) entry which is preliminary data.</text>
</comment>
<keyword evidence="2" id="KW-1185">Reference proteome</keyword>
<name>A0A2A9P6Y7_OPHUN</name>
<dbReference type="Proteomes" id="UP000037136">
    <property type="component" value="Unassembled WGS sequence"/>
</dbReference>
<reference evidence="1 2" key="2">
    <citation type="journal article" date="2017" name="Sci. Rep.">
        <title>Ant-infecting Ophiocordyceps genomes reveal a high diversity of potential behavioral manipulation genes and a possible major role for enterotoxins.</title>
        <authorList>
            <person name="de Bekker C."/>
            <person name="Ohm R.A."/>
            <person name="Evans H.C."/>
            <person name="Brachmann A."/>
            <person name="Hughes D.P."/>
        </authorList>
    </citation>
    <scope>NUCLEOTIDE SEQUENCE [LARGE SCALE GENOMIC DNA]</scope>
    <source>
        <strain evidence="1 2">SC16a</strain>
    </source>
</reference>
<evidence type="ECO:0000313" key="2">
    <source>
        <dbReference type="Proteomes" id="UP000037136"/>
    </source>
</evidence>
<organism evidence="1 2">
    <name type="scientific">Ophiocordyceps unilateralis</name>
    <name type="common">Zombie-ant fungus</name>
    <name type="synonym">Torrubia unilateralis</name>
    <dbReference type="NCBI Taxonomy" id="268505"/>
    <lineage>
        <taxon>Eukaryota</taxon>
        <taxon>Fungi</taxon>
        <taxon>Dikarya</taxon>
        <taxon>Ascomycota</taxon>
        <taxon>Pezizomycotina</taxon>
        <taxon>Sordariomycetes</taxon>
        <taxon>Hypocreomycetidae</taxon>
        <taxon>Hypocreales</taxon>
        <taxon>Ophiocordycipitaceae</taxon>
        <taxon>Ophiocordyceps</taxon>
    </lineage>
</organism>
<accession>A0A2A9P6Y7</accession>
<dbReference type="EMBL" id="LAZP02000430">
    <property type="protein sequence ID" value="PFH57275.1"/>
    <property type="molecule type" value="Genomic_DNA"/>
</dbReference>